<evidence type="ECO:0000256" key="1">
    <source>
        <dbReference type="ARBA" id="ARBA00006525"/>
    </source>
</evidence>
<name>A0A178YN47_SINSA</name>
<comment type="caution">
    <text evidence="4">The sequence shown here is derived from an EMBL/GenBank/DDBJ whole genome shotgun (WGS) entry which is preliminary data.</text>
</comment>
<dbReference type="RefSeq" id="WP_066869906.1">
    <property type="nucleotide sequence ID" value="NZ_LNQB01000058.1"/>
</dbReference>
<dbReference type="Pfam" id="PF17782">
    <property type="entry name" value="WHD_DprA"/>
    <property type="match status" value="1"/>
</dbReference>
<dbReference type="InterPro" id="IPR041614">
    <property type="entry name" value="DprA_WH"/>
</dbReference>
<keyword evidence="5" id="KW-1185">Reference proteome</keyword>
<proteinExistence type="inferred from homology"/>
<dbReference type="Proteomes" id="UP000078507">
    <property type="component" value="Unassembled WGS sequence"/>
</dbReference>
<dbReference type="InterPro" id="IPR036388">
    <property type="entry name" value="WH-like_DNA-bd_sf"/>
</dbReference>
<dbReference type="InterPro" id="IPR057666">
    <property type="entry name" value="DrpA_SLOG"/>
</dbReference>
<evidence type="ECO:0000313" key="4">
    <source>
        <dbReference type="EMBL" id="OAP48992.1"/>
    </source>
</evidence>
<evidence type="ECO:0000259" key="3">
    <source>
        <dbReference type="Pfam" id="PF17782"/>
    </source>
</evidence>
<organism evidence="4 5">
    <name type="scientific">Sinorhizobium saheli</name>
    <dbReference type="NCBI Taxonomy" id="36856"/>
    <lineage>
        <taxon>Bacteria</taxon>
        <taxon>Pseudomonadati</taxon>
        <taxon>Pseudomonadota</taxon>
        <taxon>Alphaproteobacteria</taxon>
        <taxon>Hyphomicrobiales</taxon>
        <taxon>Rhizobiaceae</taxon>
        <taxon>Sinorhizobium/Ensifer group</taxon>
        <taxon>Sinorhizobium</taxon>
    </lineage>
</organism>
<gene>
    <name evidence="4" type="ORF">ATB98_27060</name>
</gene>
<dbReference type="PANTHER" id="PTHR43022">
    <property type="entry name" value="PROTEIN SMF"/>
    <property type="match status" value="1"/>
</dbReference>
<reference evidence="4 5" key="1">
    <citation type="submission" date="2015-11" db="EMBL/GenBank/DDBJ databases">
        <title>Ensifer anhuiense sp. nov., an effective nitrogen fixation bacterium with Glycine soja.</title>
        <authorList>
            <person name="Yan H."/>
            <person name="Chen W."/>
        </authorList>
    </citation>
    <scope>NUCLEOTIDE SEQUENCE [LARGE SCALE GENOMIC DNA]</scope>
    <source>
        <strain evidence="4 5">LMG 7837</strain>
    </source>
</reference>
<accession>A0A178YN47</accession>
<protein>
    <submittedName>
        <fullName evidence="4">DNA processing protein DprA</fullName>
    </submittedName>
</protein>
<dbReference type="GO" id="GO:0009294">
    <property type="term" value="P:DNA-mediated transformation"/>
    <property type="evidence" value="ECO:0007669"/>
    <property type="project" value="InterPro"/>
</dbReference>
<dbReference type="Pfam" id="PF21102">
    <property type="entry name" value="DprA_N"/>
    <property type="match status" value="1"/>
</dbReference>
<dbReference type="InterPro" id="IPR003488">
    <property type="entry name" value="DprA"/>
</dbReference>
<dbReference type="Gene3D" id="1.10.10.10">
    <property type="entry name" value="Winged helix-like DNA-binding domain superfamily/Winged helix DNA-binding domain"/>
    <property type="match status" value="1"/>
</dbReference>
<feature type="domain" description="DprA winged helix" evidence="3">
    <location>
        <begin position="323"/>
        <end position="379"/>
    </location>
</feature>
<feature type="domain" description="Smf/DprA SLOG" evidence="2">
    <location>
        <begin position="88"/>
        <end position="294"/>
    </location>
</feature>
<dbReference type="AlphaFoldDB" id="A0A178YN47"/>
<dbReference type="EMBL" id="LNQB01000058">
    <property type="protein sequence ID" value="OAP48992.1"/>
    <property type="molecule type" value="Genomic_DNA"/>
</dbReference>
<dbReference type="Gene3D" id="3.40.50.450">
    <property type="match status" value="1"/>
</dbReference>
<evidence type="ECO:0000313" key="5">
    <source>
        <dbReference type="Proteomes" id="UP000078507"/>
    </source>
</evidence>
<dbReference type="SUPFAM" id="SSF102405">
    <property type="entry name" value="MCP/YpsA-like"/>
    <property type="match status" value="1"/>
</dbReference>
<dbReference type="PANTHER" id="PTHR43022:SF1">
    <property type="entry name" value="PROTEIN SMF"/>
    <property type="match status" value="1"/>
</dbReference>
<sequence length="387" mass="40736">MPNGSARRSGIALTERQKIAWLRLIRSDNVGPATFRDLINHFGTAEAALEALPELSRRGGSSRSFRVATVNDAERELEAAHRFGAVFVGIGEPDYPPALREIDAAPPLLAMKGNRKAATRPSLGIVGSRNASVSGAKFAAMIARDAGTAGYVITSGLARGIDTAAHRASLRTGTIAALAGGLDRPYPPENIGLLEEIVSGEGLAISEMPFGWEPRARDFPRRNRLIAGASLGVAVVEAANRSGSLITARYAADFGRLVFAVPGSPLDPRCHGTNDLLKQGAIVTTSPADVLEALAPLSRDDLFSRPRSDVEVKKPAVEEMRPGSGTPADGDRARIVEALGPTPVEIDDVIRHTGLSASEVHLVLLELDLAGQLCRHGGNLVSLVPAA</sequence>
<dbReference type="NCBIfam" id="TIGR00732">
    <property type="entry name" value="dprA"/>
    <property type="match status" value="1"/>
</dbReference>
<comment type="similarity">
    <text evidence="1">Belongs to the DprA/Smf family.</text>
</comment>
<dbReference type="OrthoDB" id="9785707at2"/>
<evidence type="ECO:0000259" key="2">
    <source>
        <dbReference type="Pfam" id="PF02481"/>
    </source>
</evidence>
<dbReference type="Pfam" id="PF02481">
    <property type="entry name" value="DNA_processg_A"/>
    <property type="match status" value="1"/>
</dbReference>
<dbReference type="STRING" id="36856.ATB98_27060"/>